<dbReference type="EMBL" id="MU005608">
    <property type="protein sequence ID" value="KAF2678870.1"/>
    <property type="molecule type" value="Genomic_DNA"/>
</dbReference>
<dbReference type="OrthoDB" id="3791448at2759"/>
<proteinExistence type="predicted"/>
<dbReference type="Proteomes" id="UP000799291">
    <property type="component" value="Unassembled WGS sequence"/>
</dbReference>
<evidence type="ECO:0000256" key="1">
    <source>
        <dbReference type="SAM" id="MobiDB-lite"/>
    </source>
</evidence>
<protein>
    <submittedName>
        <fullName evidence="2">Uncharacterized protein</fullName>
    </submittedName>
</protein>
<accession>A0A6G1ILK7</accession>
<reference evidence="2" key="1">
    <citation type="journal article" date="2020" name="Stud. Mycol.">
        <title>101 Dothideomycetes genomes: a test case for predicting lifestyles and emergence of pathogens.</title>
        <authorList>
            <person name="Haridas S."/>
            <person name="Albert R."/>
            <person name="Binder M."/>
            <person name="Bloem J."/>
            <person name="Labutti K."/>
            <person name="Salamov A."/>
            <person name="Andreopoulos B."/>
            <person name="Baker S."/>
            <person name="Barry K."/>
            <person name="Bills G."/>
            <person name="Bluhm B."/>
            <person name="Cannon C."/>
            <person name="Castanera R."/>
            <person name="Culley D."/>
            <person name="Daum C."/>
            <person name="Ezra D."/>
            <person name="Gonzalez J."/>
            <person name="Henrissat B."/>
            <person name="Kuo A."/>
            <person name="Liang C."/>
            <person name="Lipzen A."/>
            <person name="Lutzoni F."/>
            <person name="Magnuson J."/>
            <person name="Mondo S."/>
            <person name="Nolan M."/>
            <person name="Ohm R."/>
            <person name="Pangilinan J."/>
            <person name="Park H.-J."/>
            <person name="Ramirez L."/>
            <person name="Alfaro M."/>
            <person name="Sun H."/>
            <person name="Tritt A."/>
            <person name="Yoshinaga Y."/>
            <person name="Zwiers L.-H."/>
            <person name="Turgeon B."/>
            <person name="Goodwin S."/>
            <person name="Spatafora J."/>
            <person name="Crous P."/>
            <person name="Grigoriev I."/>
        </authorList>
    </citation>
    <scope>NUCLEOTIDE SEQUENCE</scope>
    <source>
        <strain evidence="2">CBS 122367</strain>
    </source>
</reference>
<evidence type="ECO:0000313" key="2">
    <source>
        <dbReference type="EMBL" id="KAF2678870.1"/>
    </source>
</evidence>
<sequence>MFPNPGKDLNQPRFLHTIVAPIFEGARCRMRARVYSPRSYLKMSCCPKHAYGSKTVEAVLGRIVAKMQTDYRGECAKRELSSTTTRYGLSAMKQQFRMPHYMYTHWTFMLSLKNGSRLIFDPTGVQFGPAQPLVCTLERYLALPHVERQRVTYQLGAHKLGPVDEKLEECGNPLVEYFTFYSTNLLTESVLRQSAALKPEIQVRYYSQNPFSTTTSRHFDSQLPPPTSSSTGNRQRNCPLILLRTTNSTSSMGMPSSSRGQLLPRELGVRLSLRELDRSLPQTPEIVGRKNRTEGSEGSSKYWKFRCIGHRRRL</sequence>
<keyword evidence="3" id="KW-1185">Reference proteome</keyword>
<dbReference type="AlphaFoldDB" id="A0A6G1ILK7"/>
<gene>
    <name evidence="2" type="ORF">K458DRAFT_394517</name>
</gene>
<evidence type="ECO:0000313" key="3">
    <source>
        <dbReference type="Proteomes" id="UP000799291"/>
    </source>
</evidence>
<organism evidence="2 3">
    <name type="scientific">Lentithecium fluviatile CBS 122367</name>
    <dbReference type="NCBI Taxonomy" id="1168545"/>
    <lineage>
        <taxon>Eukaryota</taxon>
        <taxon>Fungi</taxon>
        <taxon>Dikarya</taxon>
        <taxon>Ascomycota</taxon>
        <taxon>Pezizomycotina</taxon>
        <taxon>Dothideomycetes</taxon>
        <taxon>Pleosporomycetidae</taxon>
        <taxon>Pleosporales</taxon>
        <taxon>Massarineae</taxon>
        <taxon>Lentitheciaceae</taxon>
        <taxon>Lentithecium</taxon>
    </lineage>
</organism>
<name>A0A6G1ILK7_9PLEO</name>
<feature type="region of interest" description="Disordered" evidence="1">
    <location>
        <begin position="214"/>
        <end position="235"/>
    </location>
</feature>